<dbReference type="Pfam" id="PF04471">
    <property type="entry name" value="Mrr_cat"/>
    <property type="match status" value="1"/>
</dbReference>
<dbReference type="EMBL" id="CAKLPZ010000005">
    <property type="protein sequence ID" value="CAH1002259.1"/>
    <property type="molecule type" value="Genomic_DNA"/>
</dbReference>
<dbReference type="Gene3D" id="3.40.1350.10">
    <property type="match status" value="1"/>
</dbReference>
<feature type="domain" description="Restriction endonuclease type IV Mrr" evidence="1">
    <location>
        <begin position="199"/>
        <end position="311"/>
    </location>
</feature>
<dbReference type="Proteomes" id="UP000837803">
    <property type="component" value="Unassembled WGS sequence"/>
</dbReference>
<dbReference type="SUPFAM" id="SSF52980">
    <property type="entry name" value="Restriction endonuclease-like"/>
    <property type="match status" value="1"/>
</dbReference>
<name>A0ABM9B511_9BACT</name>
<protein>
    <recommendedName>
        <fullName evidence="1">Restriction endonuclease type IV Mrr domain-containing protein</fullName>
    </recommendedName>
</protein>
<dbReference type="InterPro" id="IPR007560">
    <property type="entry name" value="Restrct_endonuc_IV_Mrr"/>
</dbReference>
<dbReference type="InterPro" id="IPR011335">
    <property type="entry name" value="Restrct_endonuc-II-like"/>
</dbReference>
<evidence type="ECO:0000313" key="3">
    <source>
        <dbReference type="Proteomes" id="UP000837803"/>
    </source>
</evidence>
<dbReference type="RefSeq" id="WP_238752136.1">
    <property type="nucleotide sequence ID" value="NZ_CAKLPZ010000005.1"/>
</dbReference>
<accession>A0ABM9B511</accession>
<evidence type="ECO:0000259" key="1">
    <source>
        <dbReference type="Pfam" id="PF04471"/>
    </source>
</evidence>
<gene>
    <name evidence="2" type="ORF">LEM8419_03178</name>
</gene>
<sequence>MKNPQVYLVRAGRHGEREAAAIEGGVATIGFDDIGDLRKYKSRDAVKAEFAKQYPDKSSVALGNWTGQVWRFSHDIPKGATIVLPSKMQSTIHVGRVTGPYYYSDDPKMLHCLPVEWKAEIPRSAFDKDLLYSFGTLLTVASVKREDAAQRVWDTVAGKTSTTAKRPVEKSIEEDTEVEESEIDLEQQAEDEIVRHMNRTLDGHNFADLITALLEVQGYVSQSSSPGADGGVDILAGSGPLGFQEPRICVQVKFTSSTVDVKVLRELQGVMRRTKAEHGLLVSWGGFKQSVLKEARDDHFYIRLWSERDVLEQIYRHYNKLGEEWRARVPLRRIWALVSDGDS</sequence>
<dbReference type="PANTHER" id="PTHR30015">
    <property type="entry name" value="MRR RESTRICTION SYSTEM PROTEIN"/>
    <property type="match status" value="1"/>
</dbReference>
<dbReference type="InterPro" id="IPR052906">
    <property type="entry name" value="Type_IV_Methyl-Rstrct_Enzyme"/>
</dbReference>
<comment type="caution">
    <text evidence="2">The sequence shown here is derived from an EMBL/GenBank/DDBJ whole genome shotgun (WGS) entry which is preliminary data.</text>
</comment>
<dbReference type="InterPro" id="IPR016984">
    <property type="entry name" value="UCP031853"/>
</dbReference>
<dbReference type="PIRSF" id="PIRSF031853">
    <property type="entry name" value="UPC031853"/>
    <property type="match status" value="1"/>
</dbReference>
<dbReference type="InterPro" id="IPR011856">
    <property type="entry name" value="tRNA_endonuc-like_dom_sf"/>
</dbReference>
<organism evidence="2 3">
    <name type="scientific">Neolewinella maritima</name>
    <dbReference type="NCBI Taxonomy" id="1383882"/>
    <lineage>
        <taxon>Bacteria</taxon>
        <taxon>Pseudomonadati</taxon>
        <taxon>Bacteroidota</taxon>
        <taxon>Saprospiria</taxon>
        <taxon>Saprospirales</taxon>
        <taxon>Lewinellaceae</taxon>
        <taxon>Neolewinella</taxon>
    </lineage>
</organism>
<dbReference type="PANTHER" id="PTHR30015:SF7">
    <property type="entry name" value="TYPE IV METHYL-DIRECTED RESTRICTION ENZYME ECOKMRR"/>
    <property type="match status" value="1"/>
</dbReference>
<keyword evidence="3" id="KW-1185">Reference proteome</keyword>
<proteinExistence type="predicted"/>
<evidence type="ECO:0000313" key="2">
    <source>
        <dbReference type="EMBL" id="CAH1002259.1"/>
    </source>
</evidence>
<reference evidence="2" key="1">
    <citation type="submission" date="2021-12" db="EMBL/GenBank/DDBJ databases">
        <authorList>
            <person name="Rodrigo-Torres L."/>
            <person name="Arahal R. D."/>
            <person name="Lucena T."/>
        </authorList>
    </citation>
    <scope>NUCLEOTIDE SEQUENCE</scope>
    <source>
        <strain evidence="2">CECT 8419</strain>
    </source>
</reference>